<organism evidence="1 2">
    <name type="scientific">Laetiporus sulphureus 93-53</name>
    <dbReference type="NCBI Taxonomy" id="1314785"/>
    <lineage>
        <taxon>Eukaryota</taxon>
        <taxon>Fungi</taxon>
        <taxon>Dikarya</taxon>
        <taxon>Basidiomycota</taxon>
        <taxon>Agaricomycotina</taxon>
        <taxon>Agaricomycetes</taxon>
        <taxon>Polyporales</taxon>
        <taxon>Laetiporus</taxon>
    </lineage>
</organism>
<dbReference type="EMBL" id="KV427638">
    <property type="protein sequence ID" value="KZT04118.1"/>
    <property type="molecule type" value="Genomic_DNA"/>
</dbReference>
<dbReference type="OrthoDB" id="3223806at2759"/>
<reference evidence="1 2" key="1">
    <citation type="journal article" date="2016" name="Mol. Biol. Evol.">
        <title>Comparative Genomics of Early-Diverging Mushroom-Forming Fungi Provides Insights into the Origins of Lignocellulose Decay Capabilities.</title>
        <authorList>
            <person name="Nagy L.G."/>
            <person name="Riley R."/>
            <person name="Tritt A."/>
            <person name="Adam C."/>
            <person name="Daum C."/>
            <person name="Floudas D."/>
            <person name="Sun H."/>
            <person name="Yadav J.S."/>
            <person name="Pangilinan J."/>
            <person name="Larsson K.H."/>
            <person name="Matsuura K."/>
            <person name="Barry K."/>
            <person name="Labutti K."/>
            <person name="Kuo R."/>
            <person name="Ohm R.A."/>
            <person name="Bhattacharya S.S."/>
            <person name="Shirouzu T."/>
            <person name="Yoshinaga Y."/>
            <person name="Martin F.M."/>
            <person name="Grigoriev I.V."/>
            <person name="Hibbett D.S."/>
        </authorList>
    </citation>
    <scope>NUCLEOTIDE SEQUENCE [LARGE SCALE GENOMIC DNA]</scope>
    <source>
        <strain evidence="1 2">93-53</strain>
    </source>
</reference>
<dbReference type="GeneID" id="63818980"/>
<evidence type="ECO:0000313" key="1">
    <source>
        <dbReference type="EMBL" id="KZT04118.1"/>
    </source>
</evidence>
<protein>
    <submittedName>
        <fullName evidence="1">Uncharacterized protein</fullName>
    </submittedName>
</protein>
<keyword evidence="2" id="KW-1185">Reference proteome</keyword>
<accession>A0A165D456</accession>
<sequence length="337" mass="37934">MLWSTASGEVDGFRVSGKGNTLVVHAGRVHGVSLRTKFSVRQHGQANKSLGTLVVRSLDDLREDKLHVFVPPDVAEVGSLIGSLPPGAFIVAANMQTQADVAVRRSPSGETLLERLDPLMRRYCPLLPGDLNILDMRKALETIYHFNFHLYRQSNRSGPDIPDVSVELYKLRKEEKGKGIQMFVPEGDTNLFCHEVDVTAHSPSEKPALKEAVITDFEPFYGLNLVNRSDRNFFPYLFYFDPNDYCIQCWYHPESPTMSAPLEQNNSLKVGHGAREAGLQRSIKLSLPPNVSSDTGFVKLFVTTETAQPLFFLMWLRHRLETKADHSIRTMFIHTPP</sequence>
<name>A0A165D456_9APHY</name>
<gene>
    <name evidence="1" type="ORF">LAESUDRAFT_310154</name>
</gene>
<dbReference type="AlphaFoldDB" id="A0A165D456"/>
<dbReference type="RefSeq" id="XP_040761858.1">
    <property type="nucleotide sequence ID" value="XM_040901949.1"/>
</dbReference>
<evidence type="ECO:0000313" key="2">
    <source>
        <dbReference type="Proteomes" id="UP000076871"/>
    </source>
</evidence>
<proteinExistence type="predicted"/>
<dbReference type="Proteomes" id="UP000076871">
    <property type="component" value="Unassembled WGS sequence"/>
</dbReference>
<dbReference type="InParanoid" id="A0A165D456"/>